<dbReference type="SUPFAM" id="SSF49899">
    <property type="entry name" value="Concanavalin A-like lectins/glucanases"/>
    <property type="match status" value="1"/>
</dbReference>
<gene>
    <name evidence="2" type="ORF">N782_15180</name>
</gene>
<evidence type="ECO:0000313" key="3">
    <source>
        <dbReference type="Proteomes" id="UP000030147"/>
    </source>
</evidence>
<dbReference type="InterPro" id="IPR013320">
    <property type="entry name" value="ConA-like_dom_sf"/>
</dbReference>
<dbReference type="EMBL" id="AVBF01000003">
    <property type="protein sequence ID" value="KGP74392.1"/>
    <property type="molecule type" value="Genomic_DNA"/>
</dbReference>
<proteinExistence type="predicted"/>
<dbReference type="InterPro" id="IPR013189">
    <property type="entry name" value="Glyco_hydro_32_C"/>
</dbReference>
<sequence>MDRSNMTYVYAERFGTKRFAKRKVTEIHTIRIFVDHSSIEIFCDNGETVFTSRFFITNLSTLTVTEGVSGKLFRLASIDYGVVRDANSHVI</sequence>
<keyword evidence="3" id="KW-1185">Reference proteome</keyword>
<dbReference type="Proteomes" id="UP000030147">
    <property type="component" value="Unassembled WGS sequence"/>
</dbReference>
<dbReference type="Pfam" id="PF08244">
    <property type="entry name" value="Glyco_hydro_32C"/>
    <property type="match status" value="1"/>
</dbReference>
<comment type="caution">
    <text evidence="2">The sequence shown here is derived from an EMBL/GenBank/DDBJ whole genome shotgun (WGS) entry which is preliminary data.</text>
</comment>
<reference evidence="2 3" key="1">
    <citation type="journal article" date="2015" name="Stand. Genomic Sci.">
        <title>High quality draft genome sequence of the moderately halophilic bacterium Pontibacillus yanchengensis Y32(T) and comparison among Pontibacillus genomes.</title>
        <authorList>
            <person name="Huang J."/>
            <person name="Qiao Z.X."/>
            <person name="Tang J.W."/>
            <person name="Wang G."/>
        </authorList>
    </citation>
    <scope>NUCLEOTIDE SEQUENCE [LARGE SCALE GENOMIC DNA]</scope>
    <source>
        <strain evidence="2 3">Y32</strain>
    </source>
</reference>
<name>A0A0A2TEZ3_9BACI</name>
<accession>A0A0A2TEZ3</accession>
<evidence type="ECO:0000313" key="2">
    <source>
        <dbReference type="EMBL" id="KGP74392.1"/>
    </source>
</evidence>
<organism evidence="2 3">
    <name type="scientific">Pontibacillus yanchengensis Y32</name>
    <dbReference type="NCBI Taxonomy" id="1385514"/>
    <lineage>
        <taxon>Bacteria</taxon>
        <taxon>Bacillati</taxon>
        <taxon>Bacillota</taxon>
        <taxon>Bacilli</taxon>
        <taxon>Bacillales</taxon>
        <taxon>Bacillaceae</taxon>
        <taxon>Pontibacillus</taxon>
    </lineage>
</organism>
<evidence type="ECO:0000259" key="1">
    <source>
        <dbReference type="Pfam" id="PF08244"/>
    </source>
</evidence>
<dbReference type="AlphaFoldDB" id="A0A0A2TEZ3"/>
<feature type="domain" description="Glycosyl hydrolase family 32 C-terminal" evidence="1">
    <location>
        <begin position="1"/>
        <end position="57"/>
    </location>
</feature>
<dbReference type="Gene3D" id="2.60.120.560">
    <property type="entry name" value="Exo-inulinase, domain 1"/>
    <property type="match status" value="1"/>
</dbReference>
<dbReference type="STRING" id="1385514.N782_15180"/>
<dbReference type="eggNOG" id="COG1621">
    <property type="taxonomic scope" value="Bacteria"/>
</dbReference>
<protein>
    <recommendedName>
        <fullName evidence="1">Glycosyl hydrolase family 32 C-terminal domain-containing protein</fullName>
    </recommendedName>
</protein>